<accession>A0A2X0LGD4</accession>
<dbReference type="Pfam" id="PF24245">
    <property type="entry name" value="INO80F"/>
    <property type="match status" value="1"/>
</dbReference>
<gene>
    <name evidence="5" type="ORF">BZ3500_MVSOF-1268-A1-R1_CHR3-1G05719</name>
</gene>
<dbReference type="AlphaFoldDB" id="A0A2X0LGD4"/>
<name>A0A2X0LGD4_9BASI</name>
<dbReference type="EMBL" id="FMWP01000096">
    <property type="protein sequence ID" value="SCZ98935.1"/>
    <property type="molecule type" value="Genomic_DNA"/>
</dbReference>
<keyword evidence="6" id="KW-1185">Reference proteome</keyword>
<feature type="compositionally biased region" description="Low complexity" evidence="3">
    <location>
        <begin position="100"/>
        <end position="111"/>
    </location>
</feature>
<evidence type="ECO:0000313" key="6">
    <source>
        <dbReference type="Proteomes" id="UP000249723"/>
    </source>
</evidence>
<protein>
    <submittedName>
        <fullName evidence="5">BZ3500_MvSof-1268-A1-R1_Chr3-1g05719 protein</fullName>
    </submittedName>
</protein>
<dbReference type="InterPro" id="IPR056513">
    <property type="entry name" value="INO80F"/>
</dbReference>
<evidence type="ECO:0000256" key="2">
    <source>
        <dbReference type="ARBA" id="ARBA00023242"/>
    </source>
</evidence>
<dbReference type="GO" id="GO:0005634">
    <property type="term" value="C:nucleus"/>
    <property type="evidence" value="ECO:0007669"/>
    <property type="project" value="UniProtKB-SubCell"/>
</dbReference>
<dbReference type="STRING" id="289078.A0A2X0LGD4"/>
<feature type="region of interest" description="Disordered" evidence="3">
    <location>
        <begin position="157"/>
        <end position="192"/>
    </location>
</feature>
<evidence type="ECO:0000313" key="5">
    <source>
        <dbReference type="EMBL" id="SCZ98935.1"/>
    </source>
</evidence>
<sequence length="215" mass="23194">MPPKGMSNSKAIFANPLQTQADDVKYRTKYQQLKGKLQEVEQDNAKLALRVLRSKKSIQRLRIERAILYDRLQNSSTPTDPYKLRTSTHLSKLSIATTATAAEPPNEATSTIPEENNLNTASTFTSSSAAIPTAATQQDIFLQPMSQAKLAALVQPPPFSEEDPAPPTGAKDWGERPYAGVVGEGTPSGARPVEAMAQATAKVEDGTEGMQVIQA</sequence>
<evidence type="ECO:0000259" key="4">
    <source>
        <dbReference type="Pfam" id="PF24245"/>
    </source>
</evidence>
<dbReference type="Proteomes" id="UP000249723">
    <property type="component" value="Unassembled WGS sequence"/>
</dbReference>
<keyword evidence="2" id="KW-0539">Nucleus</keyword>
<evidence type="ECO:0000256" key="1">
    <source>
        <dbReference type="ARBA" id="ARBA00004123"/>
    </source>
</evidence>
<reference evidence="6" key="1">
    <citation type="submission" date="2016-10" db="EMBL/GenBank/DDBJ databases">
        <authorList>
            <person name="Jeantristanb JTB J.-T."/>
            <person name="Ricardo R."/>
        </authorList>
    </citation>
    <scope>NUCLEOTIDE SEQUENCE [LARGE SCALE GENOMIC DNA]</scope>
</reference>
<comment type="subcellular location">
    <subcellularLocation>
        <location evidence="1">Nucleus</location>
    </subcellularLocation>
</comment>
<feature type="domain" description="INO80 complex subunit F" evidence="4">
    <location>
        <begin position="26"/>
        <end position="72"/>
    </location>
</feature>
<proteinExistence type="predicted"/>
<evidence type="ECO:0000256" key="3">
    <source>
        <dbReference type="SAM" id="MobiDB-lite"/>
    </source>
</evidence>
<organism evidence="5 6">
    <name type="scientific">Microbotryum saponariae</name>
    <dbReference type="NCBI Taxonomy" id="289078"/>
    <lineage>
        <taxon>Eukaryota</taxon>
        <taxon>Fungi</taxon>
        <taxon>Dikarya</taxon>
        <taxon>Basidiomycota</taxon>
        <taxon>Pucciniomycotina</taxon>
        <taxon>Microbotryomycetes</taxon>
        <taxon>Microbotryales</taxon>
        <taxon>Microbotryaceae</taxon>
        <taxon>Microbotryum</taxon>
    </lineage>
</organism>
<feature type="region of interest" description="Disordered" evidence="3">
    <location>
        <begin position="100"/>
        <end position="119"/>
    </location>
</feature>
<dbReference type="OrthoDB" id="10070927at2759"/>